<dbReference type="Proteomes" id="UP000223606">
    <property type="component" value="Chromosome 1"/>
</dbReference>
<dbReference type="GO" id="GO:0004177">
    <property type="term" value="F:aminopeptidase activity"/>
    <property type="evidence" value="ECO:0007669"/>
    <property type="project" value="UniProtKB-KW"/>
</dbReference>
<dbReference type="InterPro" id="IPR005321">
    <property type="entry name" value="Peptidase_S58_DmpA"/>
</dbReference>
<keyword evidence="2" id="KW-0645">Protease</keyword>
<organism evidence="2 3">
    <name type="scientific">Hartmannibacter diazotrophicus</name>
    <dbReference type="NCBI Taxonomy" id="1482074"/>
    <lineage>
        <taxon>Bacteria</taxon>
        <taxon>Pseudomonadati</taxon>
        <taxon>Pseudomonadota</taxon>
        <taxon>Alphaproteobacteria</taxon>
        <taxon>Hyphomicrobiales</taxon>
        <taxon>Pleomorphomonadaceae</taxon>
        <taxon>Hartmannibacter</taxon>
    </lineage>
</organism>
<dbReference type="PANTHER" id="PTHR36512">
    <property type="entry name" value="D-AMINOPEPTIDASE"/>
    <property type="match status" value="1"/>
</dbReference>
<dbReference type="InterPro" id="IPR016117">
    <property type="entry name" value="ArgJ-like_dom_sf"/>
</dbReference>
<evidence type="ECO:0000256" key="1">
    <source>
        <dbReference type="ARBA" id="ARBA00007068"/>
    </source>
</evidence>
<gene>
    <name evidence="2" type="ORF">HDIA_3235</name>
</gene>
<evidence type="ECO:0000313" key="2">
    <source>
        <dbReference type="EMBL" id="SON56776.1"/>
    </source>
</evidence>
<name>A0A2C9D932_9HYPH</name>
<accession>A0A2C9D932</accession>
<reference evidence="3" key="1">
    <citation type="submission" date="2017-09" db="EMBL/GenBank/DDBJ databases">
        <title>Genome sequence of Nannocystis excedens DSM 71.</title>
        <authorList>
            <person name="Blom J."/>
        </authorList>
    </citation>
    <scope>NUCLEOTIDE SEQUENCE [LARGE SCALE GENOMIC DNA]</scope>
    <source>
        <strain evidence="3">type strain: E19</strain>
    </source>
</reference>
<protein>
    <submittedName>
        <fullName evidence="2">L-aminopeptidase/D-esterase</fullName>
    </submittedName>
</protein>
<dbReference type="CDD" id="cd02253">
    <property type="entry name" value="DmpA"/>
    <property type="match status" value="1"/>
</dbReference>
<keyword evidence="2" id="KW-0378">Hydrolase</keyword>
<dbReference type="Gene3D" id="3.60.70.12">
    <property type="entry name" value="L-amino peptidase D-ALA esterase/amidase"/>
    <property type="match status" value="1"/>
</dbReference>
<dbReference type="PANTHER" id="PTHR36512:SF3">
    <property type="entry name" value="BLR5678 PROTEIN"/>
    <property type="match status" value="1"/>
</dbReference>
<comment type="similarity">
    <text evidence="1">Belongs to the peptidase S58 family.</text>
</comment>
<dbReference type="OrthoDB" id="9770388at2"/>
<sequence length="385" mass="40605">MRFGDGWPCCDGIVIPMDLATIMHEQSEKRPRARDLGLPLQGTPGADNAITDVPGLTVGMTTLKDEGQGIHTGVTAILPRPSADLLHPCWAGSFSMNGNGEMTGVHWIREAGWMTGPVTITNTFSIGIAHHASARWMARRFPDVVGEDVWVLPVAAETYDGYLSDIAGFHVTEDHVLAAIDNAAGGPVPEGSVGGGTGMIAYEFKGGTGTSSREVTIGGETYTLGCLVQANHGLRPWLTVCGKPVGEQMAENRIYEAERGSIIVVLATDAPLLPTQLDRLARRASIGIGRGGTPSGNNSGDIFLAVSTANDPGPLPEPPRFKLDALSNDRLDPMFMGVVDCVEEAVLNAMLAATPVTGRKGRFVPALDTDRLMAAMGMAPSGHKT</sequence>
<evidence type="ECO:0000313" key="3">
    <source>
        <dbReference type="Proteomes" id="UP000223606"/>
    </source>
</evidence>
<dbReference type="SUPFAM" id="SSF56266">
    <property type="entry name" value="DmpA/ArgJ-like"/>
    <property type="match status" value="1"/>
</dbReference>
<keyword evidence="2" id="KW-0031">Aminopeptidase</keyword>
<dbReference type="AlphaFoldDB" id="A0A2C9D932"/>
<dbReference type="EMBL" id="LT960614">
    <property type="protein sequence ID" value="SON56776.1"/>
    <property type="molecule type" value="Genomic_DNA"/>
</dbReference>
<keyword evidence="3" id="KW-1185">Reference proteome</keyword>
<proteinExistence type="inferred from homology"/>
<dbReference type="Pfam" id="PF03576">
    <property type="entry name" value="Peptidase_S58"/>
    <property type="match status" value="1"/>
</dbReference>
<dbReference type="KEGG" id="hdi:HDIA_3235"/>